<evidence type="ECO:0000313" key="3">
    <source>
        <dbReference type="Proteomes" id="UP001499915"/>
    </source>
</evidence>
<feature type="compositionally biased region" description="Basic residues" evidence="1">
    <location>
        <begin position="1"/>
        <end position="14"/>
    </location>
</feature>
<name>A0ABP3T8V8_9GAMM</name>
<reference evidence="3" key="1">
    <citation type="journal article" date="2019" name="Int. J. Syst. Evol. Microbiol.">
        <title>The Global Catalogue of Microorganisms (GCM) 10K type strain sequencing project: providing services to taxonomists for standard genome sequencing and annotation.</title>
        <authorList>
            <consortium name="The Broad Institute Genomics Platform"/>
            <consortium name="The Broad Institute Genome Sequencing Center for Infectious Disease"/>
            <person name="Wu L."/>
            <person name="Ma J."/>
        </authorList>
    </citation>
    <scope>NUCLEOTIDE SEQUENCE [LARGE SCALE GENOMIC DNA]</scope>
    <source>
        <strain evidence="3">JCM 15134</strain>
    </source>
</reference>
<feature type="compositionally biased region" description="Polar residues" evidence="1">
    <location>
        <begin position="25"/>
        <end position="35"/>
    </location>
</feature>
<organism evidence="2 3">
    <name type="scientific">Marinobacterium maritimum</name>
    <dbReference type="NCBI Taxonomy" id="500162"/>
    <lineage>
        <taxon>Bacteria</taxon>
        <taxon>Pseudomonadati</taxon>
        <taxon>Pseudomonadota</taxon>
        <taxon>Gammaproteobacteria</taxon>
        <taxon>Oceanospirillales</taxon>
        <taxon>Oceanospirillaceae</taxon>
        <taxon>Marinobacterium</taxon>
    </lineage>
</organism>
<dbReference type="Proteomes" id="UP001499915">
    <property type="component" value="Unassembled WGS sequence"/>
</dbReference>
<dbReference type="EMBL" id="BAAAET010000002">
    <property type="protein sequence ID" value="GAA0691609.1"/>
    <property type="molecule type" value="Genomic_DNA"/>
</dbReference>
<accession>A0ABP3T8V8</accession>
<comment type="caution">
    <text evidence="2">The sequence shown here is derived from an EMBL/GenBank/DDBJ whole genome shotgun (WGS) entry which is preliminary data.</text>
</comment>
<sequence length="81" mass="9090">MKHLRKAFSNHRLIRSSPEGPLDSLSDQPAEQGTDMSAPPSHKSPATWQRRKPSFPTEPTETVPGLITLWDEIDGKNENKL</sequence>
<feature type="region of interest" description="Disordered" evidence="1">
    <location>
        <begin position="1"/>
        <end position="66"/>
    </location>
</feature>
<evidence type="ECO:0000313" key="2">
    <source>
        <dbReference type="EMBL" id="GAA0691609.1"/>
    </source>
</evidence>
<keyword evidence="3" id="KW-1185">Reference proteome</keyword>
<gene>
    <name evidence="2" type="ORF">GCM10009104_18170</name>
</gene>
<evidence type="ECO:0000256" key="1">
    <source>
        <dbReference type="SAM" id="MobiDB-lite"/>
    </source>
</evidence>
<protein>
    <submittedName>
        <fullName evidence="2">Uncharacterized protein</fullName>
    </submittedName>
</protein>
<proteinExistence type="predicted"/>